<keyword evidence="3" id="KW-1185">Reference proteome</keyword>
<dbReference type="GO" id="GO:0007165">
    <property type="term" value="P:signal transduction"/>
    <property type="evidence" value="ECO:0007669"/>
    <property type="project" value="InterPro"/>
</dbReference>
<reference evidence="2" key="1">
    <citation type="journal article" date="2012" name="J. Microbiol. Biotechnol.">
        <title>Ramlibacter ginsenosidimutans sp. nov., with ginsenoside-converting activity.</title>
        <authorList>
            <person name="Wang L."/>
            <person name="An D.S."/>
            <person name="Kim S.G."/>
            <person name="Jin F.X."/>
            <person name="Kim S.C."/>
            <person name="Lee S.T."/>
            <person name="Im W.T."/>
        </authorList>
    </citation>
    <scope>NUCLEOTIDE SEQUENCE</scope>
    <source>
        <strain evidence="2">KACC 17527</strain>
    </source>
</reference>
<comment type="caution">
    <text evidence="2">The sequence shown here is derived from an EMBL/GenBank/DDBJ whole genome shotgun (WGS) entry which is preliminary data.</text>
</comment>
<dbReference type="InterPro" id="IPR036061">
    <property type="entry name" value="CheW-like_dom_sf"/>
</dbReference>
<dbReference type="GO" id="GO:0006935">
    <property type="term" value="P:chemotaxis"/>
    <property type="evidence" value="ECO:0007669"/>
    <property type="project" value="InterPro"/>
</dbReference>
<dbReference type="PROSITE" id="PS50851">
    <property type="entry name" value="CHEW"/>
    <property type="match status" value="1"/>
</dbReference>
<protein>
    <submittedName>
        <fullName evidence="2">Chemotaxis protein CheW</fullName>
    </submittedName>
</protein>
<name>A0A934WPU9_9BURK</name>
<organism evidence="2 3">
    <name type="scientific">Ramlibacter ginsenosidimutans</name>
    <dbReference type="NCBI Taxonomy" id="502333"/>
    <lineage>
        <taxon>Bacteria</taxon>
        <taxon>Pseudomonadati</taxon>
        <taxon>Pseudomonadota</taxon>
        <taxon>Betaproteobacteria</taxon>
        <taxon>Burkholderiales</taxon>
        <taxon>Comamonadaceae</taxon>
        <taxon>Ramlibacter</taxon>
    </lineage>
</organism>
<feature type="domain" description="CheW-like" evidence="1">
    <location>
        <begin position="18"/>
        <end position="158"/>
    </location>
</feature>
<dbReference type="Pfam" id="PF01584">
    <property type="entry name" value="CheW"/>
    <property type="match status" value="1"/>
</dbReference>
<reference evidence="2" key="2">
    <citation type="submission" date="2021-01" db="EMBL/GenBank/DDBJ databases">
        <authorList>
            <person name="Kang M."/>
        </authorList>
    </citation>
    <scope>NUCLEOTIDE SEQUENCE</scope>
    <source>
        <strain evidence="2">KACC 17527</strain>
    </source>
</reference>
<evidence type="ECO:0000313" key="2">
    <source>
        <dbReference type="EMBL" id="MBK6008705.1"/>
    </source>
</evidence>
<dbReference type="RefSeq" id="WP_201176466.1">
    <property type="nucleotide sequence ID" value="NZ_JAEPWM010000011.1"/>
</dbReference>
<proteinExistence type="predicted"/>
<dbReference type="Gene3D" id="2.40.50.180">
    <property type="entry name" value="CheA-289, Domain 4"/>
    <property type="match status" value="1"/>
</dbReference>
<evidence type="ECO:0000313" key="3">
    <source>
        <dbReference type="Proteomes" id="UP000630528"/>
    </source>
</evidence>
<evidence type="ECO:0000259" key="1">
    <source>
        <dbReference type="PROSITE" id="PS50851"/>
    </source>
</evidence>
<accession>A0A934WPU9</accession>
<gene>
    <name evidence="2" type="ORF">JJB11_21610</name>
</gene>
<dbReference type="Proteomes" id="UP000630528">
    <property type="component" value="Unassembled WGS sequence"/>
</dbReference>
<sequence length="158" mass="16985">MARMLDVELDARDGAAALPARILTTRGGAKFALSAGVTLEVIERPEAIRVPGSAPHVLGLLAWRERRIPLIDPDGSLGVPCKSTPARYALVIAFEQAPDVQVEHGALALDQLPQFVTVSDTQACDAPQRWREQALACFMLGGEAIPVLGAEIFLRHLN</sequence>
<dbReference type="AlphaFoldDB" id="A0A934WPU9"/>
<dbReference type="SUPFAM" id="SSF50341">
    <property type="entry name" value="CheW-like"/>
    <property type="match status" value="1"/>
</dbReference>
<dbReference type="InterPro" id="IPR002545">
    <property type="entry name" value="CheW-lke_dom"/>
</dbReference>
<dbReference type="EMBL" id="JAEPWM010000011">
    <property type="protein sequence ID" value="MBK6008705.1"/>
    <property type="molecule type" value="Genomic_DNA"/>
</dbReference>